<keyword evidence="7" id="KW-1185">Reference proteome</keyword>
<dbReference type="InterPro" id="IPR023296">
    <property type="entry name" value="Glyco_hydro_beta-prop_sf"/>
</dbReference>
<evidence type="ECO:0000256" key="1">
    <source>
        <dbReference type="ARBA" id="ARBA00009865"/>
    </source>
</evidence>
<dbReference type="OrthoDB" id="9776657at2"/>
<sequence length="311" mass="34594">MSTDSAARTDTPQTLIRPGTLPLDDRGKPAQLHAAGIQRVGSRWYAWGEEKSGGGLFTSVAVYTSTDLVNWHFEGDALTAGSGELGPDRVVERPKALQRSDGRWVLFLHLDTADYGYARVGYALADTPEGPFELVSSERPLGHLSRDIGVYQEDGVGYLLSEDRDNGTHIYRLRPDYLGVEAEIVTVRQQDRPELGYESPTVVKHEGIYYLFGSDLTGWNTNDNKYSVATALEGPWTPWRDIAPVGTHTFDSQVSVVVPLGGDHFLFAADRWRKADLFNSPLVWLPLTLHDGHAELEWRDEWSPLDEAAAR</sequence>
<evidence type="ECO:0000313" key="6">
    <source>
        <dbReference type="EMBL" id="SES03520.1"/>
    </source>
</evidence>
<dbReference type="STRING" id="64702.SAMN05443377_1363"/>
<dbReference type="AlphaFoldDB" id="A0A1H9U1P2"/>
<feature type="region of interest" description="Disordered" evidence="5">
    <location>
        <begin position="1"/>
        <end position="28"/>
    </location>
</feature>
<gene>
    <name evidence="6" type="ORF">SAMN05443377_1363</name>
</gene>
<dbReference type="Gene3D" id="2.115.10.20">
    <property type="entry name" value="Glycosyl hydrolase domain, family 43"/>
    <property type="match status" value="1"/>
</dbReference>
<dbReference type="GO" id="GO:0005975">
    <property type="term" value="P:carbohydrate metabolic process"/>
    <property type="evidence" value="ECO:0007669"/>
    <property type="project" value="InterPro"/>
</dbReference>
<dbReference type="SUPFAM" id="SSF75005">
    <property type="entry name" value="Arabinanase/levansucrase/invertase"/>
    <property type="match status" value="1"/>
</dbReference>
<dbReference type="CDD" id="cd18821">
    <property type="entry name" value="GH43_Pc3Gal43A-like"/>
    <property type="match status" value="1"/>
</dbReference>
<reference evidence="6 7" key="1">
    <citation type="submission" date="2016-10" db="EMBL/GenBank/DDBJ databases">
        <authorList>
            <person name="de Groot N.N."/>
        </authorList>
    </citation>
    <scope>NUCLEOTIDE SEQUENCE [LARGE SCALE GENOMIC DNA]</scope>
    <source>
        <strain evidence="6 7">DSM 16859</strain>
    </source>
</reference>
<proteinExistence type="inferred from homology"/>
<evidence type="ECO:0000256" key="3">
    <source>
        <dbReference type="ARBA" id="ARBA00023295"/>
    </source>
</evidence>
<dbReference type="Pfam" id="PF04616">
    <property type="entry name" value="Glyco_hydro_43"/>
    <property type="match status" value="1"/>
</dbReference>
<keyword evidence="3 4" id="KW-0326">Glycosidase</keyword>
<comment type="similarity">
    <text evidence="1 4">Belongs to the glycosyl hydrolase 43 family.</text>
</comment>
<evidence type="ECO:0000313" key="7">
    <source>
        <dbReference type="Proteomes" id="UP000198815"/>
    </source>
</evidence>
<protein>
    <submittedName>
        <fullName evidence="6">Glycosyl hydrolases family 43</fullName>
    </submittedName>
</protein>
<evidence type="ECO:0000256" key="4">
    <source>
        <dbReference type="RuleBase" id="RU361187"/>
    </source>
</evidence>
<organism evidence="6 7">
    <name type="scientific">Propionibacterium cyclohexanicum</name>
    <dbReference type="NCBI Taxonomy" id="64702"/>
    <lineage>
        <taxon>Bacteria</taxon>
        <taxon>Bacillati</taxon>
        <taxon>Actinomycetota</taxon>
        <taxon>Actinomycetes</taxon>
        <taxon>Propionibacteriales</taxon>
        <taxon>Propionibacteriaceae</taxon>
        <taxon>Propionibacterium</taxon>
    </lineage>
</organism>
<evidence type="ECO:0000256" key="5">
    <source>
        <dbReference type="SAM" id="MobiDB-lite"/>
    </source>
</evidence>
<dbReference type="PANTHER" id="PTHR22925:SF3">
    <property type="entry name" value="GLYCOSYL HYDROLASE FAMILY PROTEIN 43"/>
    <property type="match status" value="1"/>
</dbReference>
<dbReference type="Proteomes" id="UP000198815">
    <property type="component" value="Unassembled WGS sequence"/>
</dbReference>
<feature type="compositionally biased region" description="Polar residues" evidence="5">
    <location>
        <begin position="1"/>
        <end position="14"/>
    </location>
</feature>
<dbReference type="InterPro" id="IPR006710">
    <property type="entry name" value="Glyco_hydro_43"/>
</dbReference>
<dbReference type="EMBL" id="FOGZ01000036">
    <property type="protein sequence ID" value="SES03520.1"/>
    <property type="molecule type" value="Genomic_DNA"/>
</dbReference>
<accession>A0A1H9U1P2</accession>
<dbReference type="GO" id="GO:0004553">
    <property type="term" value="F:hydrolase activity, hydrolyzing O-glycosyl compounds"/>
    <property type="evidence" value="ECO:0007669"/>
    <property type="project" value="InterPro"/>
</dbReference>
<evidence type="ECO:0000256" key="2">
    <source>
        <dbReference type="ARBA" id="ARBA00022801"/>
    </source>
</evidence>
<keyword evidence="2 4" id="KW-0378">Hydrolase</keyword>
<dbReference type="RefSeq" id="WP_091971406.1">
    <property type="nucleotide sequence ID" value="NZ_FOGZ01000036.1"/>
</dbReference>
<dbReference type="PANTHER" id="PTHR22925">
    <property type="entry name" value="GLYCOSYL HYDROLASE 43 FAMILY MEMBER"/>
    <property type="match status" value="1"/>
</dbReference>
<name>A0A1H9U1P2_9ACTN</name>